<dbReference type="PROSITE" id="PS01175">
    <property type="entry name" value="RIBONUCLEASE_II"/>
    <property type="match status" value="1"/>
</dbReference>
<dbReference type="InterPro" id="IPR004476">
    <property type="entry name" value="RNase_II/RNase_R"/>
</dbReference>
<keyword evidence="7 8" id="KW-0694">RNA-binding</keyword>
<dbReference type="NCBIfam" id="TIGR02063">
    <property type="entry name" value="RNase_R"/>
    <property type="match status" value="1"/>
</dbReference>
<dbReference type="GO" id="GO:0008859">
    <property type="term" value="F:exoribonuclease II activity"/>
    <property type="evidence" value="ECO:0007669"/>
    <property type="project" value="UniProtKB-UniRule"/>
</dbReference>
<comment type="catalytic activity">
    <reaction evidence="1 8">
        <text>Exonucleolytic cleavage in the 3'- to 5'-direction to yield nucleoside 5'-phosphates.</text>
        <dbReference type="EC" id="3.1.13.1"/>
    </reaction>
</comment>
<evidence type="ECO:0000256" key="6">
    <source>
        <dbReference type="ARBA" id="ARBA00022839"/>
    </source>
</evidence>
<dbReference type="EC" id="3.1.13.1" evidence="8"/>
<reference evidence="11 12" key="1">
    <citation type="journal article" date="2015" name="Genome Biol. Evol.">
        <title>Functionally Structured Genomes in Lactobacillus kunkeei Colonizing the Honey Crop and Food Products of Honeybees and Stingless Bees.</title>
        <authorList>
            <person name="Tamarit D."/>
            <person name="Ellegaard K.M."/>
            <person name="Wikander J."/>
            <person name="Olofsson T."/>
            <person name="Vasquez A."/>
            <person name="Andersson S.G."/>
        </authorList>
    </citation>
    <scope>NUCLEOTIDE SEQUENCE [LARGE SCALE GENOMIC DNA]</scope>
    <source>
        <strain evidence="11 12">LAko</strain>
    </source>
</reference>
<evidence type="ECO:0000313" key="11">
    <source>
        <dbReference type="EMBL" id="KOY76773.1"/>
    </source>
</evidence>
<feature type="region of interest" description="Disordered" evidence="9">
    <location>
        <begin position="714"/>
        <end position="783"/>
    </location>
</feature>
<dbReference type="AlphaFoldDB" id="A0A0M9DCK2"/>
<keyword evidence="5 8" id="KW-0378">Hydrolase</keyword>
<evidence type="ECO:0000256" key="1">
    <source>
        <dbReference type="ARBA" id="ARBA00001849"/>
    </source>
</evidence>
<dbReference type="CDD" id="cd04471">
    <property type="entry name" value="S1_RNase_R"/>
    <property type="match status" value="1"/>
</dbReference>
<dbReference type="InterPro" id="IPR011805">
    <property type="entry name" value="RNase_R"/>
</dbReference>
<dbReference type="InterPro" id="IPR040476">
    <property type="entry name" value="CSD2"/>
</dbReference>
<dbReference type="NCBIfam" id="TIGR00358">
    <property type="entry name" value="3_prime_RNase"/>
    <property type="match status" value="1"/>
</dbReference>
<dbReference type="Pfam" id="PF00575">
    <property type="entry name" value="S1"/>
    <property type="match status" value="1"/>
</dbReference>
<dbReference type="GO" id="GO:0003723">
    <property type="term" value="F:RNA binding"/>
    <property type="evidence" value="ECO:0007669"/>
    <property type="project" value="UniProtKB-UniRule"/>
</dbReference>
<dbReference type="Pfam" id="PF08206">
    <property type="entry name" value="OB_RNB"/>
    <property type="match status" value="1"/>
</dbReference>
<keyword evidence="3 8" id="KW-0963">Cytoplasm</keyword>
<evidence type="ECO:0000256" key="4">
    <source>
        <dbReference type="ARBA" id="ARBA00022722"/>
    </source>
</evidence>
<evidence type="ECO:0000256" key="7">
    <source>
        <dbReference type="ARBA" id="ARBA00022884"/>
    </source>
</evidence>
<organism evidence="11 12">
    <name type="scientific">Apilactobacillus kunkeei</name>
    <dbReference type="NCBI Taxonomy" id="148814"/>
    <lineage>
        <taxon>Bacteria</taxon>
        <taxon>Bacillati</taxon>
        <taxon>Bacillota</taxon>
        <taxon>Bacilli</taxon>
        <taxon>Lactobacillales</taxon>
        <taxon>Lactobacillaceae</taxon>
        <taxon>Apilactobacillus</taxon>
    </lineage>
</organism>
<dbReference type="InterPro" id="IPR001900">
    <property type="entry name" value="RNase_II/R"/>
</dbReference>
<comment type="subcellular location">
    <subcellularLocation>
        <location evidence="2 8">Cytoplasm</location>
    </subcellularLocation>
</comment>
<proteinExistence type="inferred from homology"/>
<dbReference type="PANTHER" id="PTHR23355">
    <property type="entry name" value="RIBONUCLEASE"/>
    <property type="match status" value="1"/>
</dbReference>
<evidence type="ECO:0000256" key="9">
    <source>
        <dbReference type="SAM" id="MobiDB-lite"/>
    </source>
</evidence>
<evidence type="ECO:0000259" key="10">
    <source>
        <dbReference type="PROSITE" id="PS50126"/>
    </source>
</evidence>
<dbReference type="SMART" id="SM00316">
    <property type="entry name" value="S1"/>
    <property type="match status" value="1"/>
</dbReference>
<dbReference type="Pfam" id="PF00773">
    <property type="entry name" value="RNB"/>
    <property type="match status" value="1"/>
</dbReference>
<comment type="caution">
    <text evidence="11">The sequence shown here is derived from an EMBL/GenBank/DDBJ whole genome shotgun (WGS) entry which is preliminary data.</text>
</comment>
<comment type="similarity">
    <text evidence="8">Belongs to the RNR ribonuclease family. RNase R subfamily.</text>
</comment>
<dbReference type="InterPro" id="IPR003029">
    <property type="entry name" value="S1_domain"/>
</dbReference>
<dbReference type="GO" id="GO:0006402">
    <property type="term" value="P:mRNA catabolic process"/>
    <property type="evidence" value="ECO:0007669"/>
    <property type="project" value="TreeGrafter"/>
</dbReference>
<dbReference type="Pfam" id="PF17876">
    <property type="entry name" value="CSD2"/>
    <property type="match status" value="1"/>
</dbReference>
<name>A0A0M9DCK2_9LACO</name>
<dbReference type="PATRIC" id="fig|148814.8.peg.421"/>
<dbReference type="GO" id="GO:0005829">
    <property type="term" value="C:cytosol"/>
    <property type="evidence" value="ECO:0007669"/>
    <property type="project" value="TreeGrafter"/>
</dbReference>
<dbReference type="Proteomes" id="UP000037778">
    <property type="component" value="Unassembled WGS sequence"/>
</dbReference>
<dbReference type="EMBL" id="JXCY01000004">
    <property type="protein sequence ID" value="KOY76773.1"/>
    <property type="molecule type" value="Genomic_DNA"/>
</dbReference>
<keyword evidence="12" id="KW-1185">Reference proteome</keyword>
<dbReference type="SUPFAM" id="SSF50249">
    <property type="entry name" value="Nucleic acid-binding proteins"/>
    <property type="match status" value="4"/>
</dbReference>
<evidence type="ECO:0000256" key="5">
    <source>
        <dbReference type="ARBA" id="ARBA00022801"/>
    </source>
</evidence>
<keyword evidence="6 8" id="KW-0269">Exonuclease</keyword>
<evidence type="ECO:0000256" key="3">
    <source>
        <dbReference type="ARBA" id="ARBA00022490"/>
    </source>
</evidence>
<dbReference type="HAMAP" id="MF_01895">
    <property type="entry name" value="RNase_R"/>
    <property type="match status" value="1"/>
</dbReference>
<dbReference type="InterPro" id="IPR013223">
    <property type="entry name" value="RNase_B_OB_dom"/>
</dbReference>
<evidence type="ECO:0000256" key="2">
    <source>
        <dbReference type="ARBA" id="ARBA00004496"/>
    </source>
</evidence>
<dbReference type="PANTHER" id="PTHR23355:SF9">
    <property type="entry name" value="DIS3-LIKE EXONUCLEASE 2"/>
    <property type="match status" value="1"/>
</dbReference>
<evidence type="ECO:0000313" key="12">
    <source>
        <dbReference type="Proteomes" id="UP000037778"/>
    </source>
</evidence>
<dbReference type="InterPro" id="IPR022966">
    <property type="entry name" value="RNase_II/R_CS"/>
</dbReference>
<keyword evidence="4 8" id="KW-0540">Nuclease</keyword>
<feature type="domain" description="S1 motif" evidence="10">
    <location>
        <begin position="635"/>
        <end position="715"/>
    </location>
</feature>
<dbReference type="InterPro" id="IPR050180">
    <property type="entry name" value="RNR_Ribonuclease"/>
</dbReference>
<comment type="function">
    <text evidence="8">3'-5' exoribonuclease that releases 5'-nucleoside monophosphates and is involved in maturation of structured RNAs.</text>
</comment>
<protein>
    <recommendedName>
        <fullName evidence="8">Ribonuclease R</fullName>
        <shortName evidence="8">RNase R</shortName>
        <ecNumber evidence="8">3.1.13.1</ecNumber>
    </recommendedName>
</protein>
<dbReference type="PROSITE" id="PS50126">
    <property type="entry name" value="S1"/>
    <property type="match status" value="1"/>
</dbReference>
<gene>
    <name evidence="8 11" type="primary">rnr</name>
    <name evidence="11" type="ORF">RZ71_12260</name>
</gene>
<sequence>MEDNSLKQELHAVLQKFPNREFSVEELADELGYHGANAFKLIVQSLAVLEREKTVMVTETGNFKLNVQGETIEGTFHANPKGFGFVNYDENLEDAFIAPDNTLQAMNGDTVQIEIIRRADQNSGKGPEGKVVNIVERNYEQVVGEFTRTDDDHGYVGQVKLKEKKLINYKFYVTGVGLKPTPGEVITAEITEYPNADHPDYMVGIAKEVIGSVDDPGIDILQIVYAHDIPAQFPEDVLQEADAIPEEISEEEKQGREDITDQTLVTIDGESSKDLDDAVTVWKLPNGNYHLGVHIADVSHYVKPGSLLDEEAYKRGTSVYLTDRVIPMLPRRLSNGICSLNEGELRLCMSCDMEINPAGNVVDHRIHPSVMRSKARMTYKAVNDILEAHDENTMERYKDLVPMFEKMGELHKILYKQRRRRGAIDFDDNESEIIVDETGHPIDIKLRVRGTAERMIESFMLAANETVAEHYCKAHAPFIYRVHETPDGERVKNFFEFLTAFGVEVKGDPDHLKPKVLQNVLKKVAGKPEEPAVSVMMLRSLKQARYTDQPLGHFGLGAEFYTHFTSPIRRYPDTTVHRLIHHYEDNGINKESKAKYAGLLEEISDHSSKAERRSIDAERDTDAMKKAEYMADHIGEEFDATVSSVLKFGMFIELENTVEGLVHISRMKDDYYEYIEKYLALVGRNTHRTYRIGQPVRVKVVNVDVDQSAVDFDIVNPEDTPMSKLKPESHSNGAHGRGGRNNGGRRNNNRRNDNKNGKFGRNNNNRHSRNNNRNGRNHSNSKH</sequence>
<dbReference type="SMART" id="SM00955">
    <property type="entry name" value="RNB"/>
    <property type="match status" value="1"/>
</dbReference>
<dbReference type="RefSeq" id="WP_053791568.1">
    <property type="nucleotide sequence ID" value="NZ_JXCY01000004.1"/>
</dbReference>
<dbReference type="Gene3D" id="2.40.50.140">
    <property type="entry name" value="Nucleic acid-binding proteins"/>
    <property type="match status" value="2"/>
</dbReference>
<dbReference type="InterPro" id="IPR012340">
    <property type="entry name" value="NA-bd_OB-fold"/>
</dbReference>
<accession>A0A0M9DCK2</accession>
<feature type="compositionally biased region" description="Basic residues" evidence="9">
    <location>
        <begin position="764"/>
        <end position="783"/>
    </location>
</feature>
<evidence type="ECO:0000256" key="8">
    <source>
        <dbReference type="HAMAP-Rule" id="MF_01895"/>
    </source>
</evidence>